<keyword evidence="1" id="KW-0812">Transmembrane</keyword>
<evidence type="ECO:0000256" key="1">
    <source>
        <dbReference type="SAM" id="Phobius"/>
    </source>
</evidence>
<dbReference type="EMBL" id="CP104013">
    <property type="protein sequence ID" value="UYP44969.1"/>
    <property type="molecule type" value="Genomic_DNA"/>
</dbReference>
<feature type="transmembrane region" description="Helical" evidence="1">
    <location>
        <begin position="92"/>
        <end position="112"/>
    </location>
</feature>
<reference evidence="2" key="1">
    <citation type="submission" date="2022-09" db="EMBL/GenBank/DDBJ databases">
        <title>Actin cytoskeleton and complex cell architecture in an #Asgard archaeon.</title>
        <authorList>
            <person name="Ponce Toledo R.I."/>
            <person name="Schleper C."/>
            <person name="Rodrigues Oliveira T."/>
            <person name="Wollweber F."/>
            <person name="Xu J."/>
            <person name="Rittmann S."/>
            <person name="Klingl A."/>
            <person name="Pilhofer M."/>
        </authorList>
    </citation>
    <scope>NUCLEOTIDE SEQUENCE</scope>
    <source>
        <strain evidence="2">B-35</strain>
    </source>
</reference>
<keyword evidence="1" id="KW-0472">Membrane</keyword>
<dbReference type="Proteomes" id="UP001208689">
    <property type="component" value="Chromosome"/>
</dbReference>
<keyword evidence="1" id="KW-1133">Transmembrane helix</keyword>
<organism evidence="2 3">
    <name type="scientific">Candidatus Lokiarchaeum ossiferum</name>
    <dbReference type="NCBI Taxonomy" id="2951803"/>
    <lineage>
        <taxon>Archaea</taxon>
        <taxon>Promethearchaeati</taxon>
        <taxon>Promethearchaeota</taxon>
        <taxon>Promethearchaeia</taxon>
        <taxon>Promethearchaeales</taxon>
        <taxon>Promethearchaeaceae</taxon>
        <taxon>Candidatus Lokiarchaeum</taxon>
    </lineage>
</organism>
<evidence type="ECO:0000313" key="3">
    <source>
        <dbReference type="Proteomes" id="UP001208689"/>
    </source>
</evidence>
<feature type="transmembrane region" description="Helical" evidence="1">
    <location>
        <begin position="38"/>
        <end position="61"/>
    </location>
</feature>
<protein>
    <submittedName>
        <fullName evidence="2">Uncharacterized protein</fullName>
    </submittedName>
</protein>
<proteinExistence type="predicted"/>
<name>A0ABY6HR57_9ARCH</name>
<feature type="transmembrane region" description="Helical" evidence="1">
    <location>
        <begin position="68"/>
        <end position="86"/>
    </location>
</feature>
<evidence type="ECO:0000313" key="2">
    <source>
        <dbReference type="EMBL" id="UYP44969.1"/>
    </source>
</evidence>
<keyword evidence="3" id="KW-1185">Reference proteome</keyword>
<sequence>MEDTKLKLSAIWISQFLLWTFGDMLSLMQEITEVADDSLLLFVATPLAIIQTVMILLPLFCKRKVVRILNLVVPPIFLVFNVMNFFDVHVGWGYLLTIVYVCFNLLSIWIAWQWKPKEE</sequence>
<gene>
    <name evidence="2" type="ORF">NEF87_001254</name>
</gene>
<accession>A0ABY6HR57</accession>